<gene>
    <name evidence="2" type="ORF">GN958_ATG17242</name>
</gene>
<protein>
    <submittedName>
        <fullName evidence="2">Uncharacterized protein</fullName>
    </submittedName>
</protein>
<feature type="non-terminal residue" evidence="2">
    <location>
        <position position="1"/>
    </location>
</feature>
<name>A0A8S9TYQ8_PHYIN</name>
<feature type="region of interest" description="Disordered" evidence="1">
    <location>
        <begin position="123"/>
        <end position="149"/>
    </location>
</feature>
<dbReference type="EMBL" id="JAACNO010002359">
    <property type="protein sequence ID" value="KAF4133905.1"/>
    <property type="molecule type" value="Genomic_DNA"/>
</dbReference>
<reference evidence="2" key="1">
    <citation type="submission" date="2020-03" db="EMBL/GenBank/DDBJ databases">
        <title>Hybrid Assembly of Korean Phytophthora infestans isolates.</title>
        <authorList>
            <person name="Prokchorchik M."/>
            <person name="Lee Y."/>
            <person name="Seo J."/>
            <person name="Cho J.-H."/>
            <person name="Park Y.-E."/>
            <person name="Jang D.-C."/>
            <person name="Im J.-S."/>
            <person name="Choi J.-G."/>
            <person name="Park H.-J."/>
            <person name="Lee G.-B."/>
            <person name="Lee Y.-G."/>
            <person name="Hong S.-Y."/>
            <person name="Cho K."/>
            <person name="Sohn K.H."/>
        </authorList>
    </citation>
    <scope>NUCLEOTIDE SEQUENCE</scope>
    <source>
        <strain evidence="2">KR_2_A2</strain>
    </source>
</reference>
<organism evidence="2 3">
    <name type="scientific">Phytophthora infestans</name>
    <name type="common">Potato late blight agent</name>
    <name type="synonym">Botrytis infestans</name>
    <dbReference type="NCBI Taxonomy" id="4787"/>
    <lineage>
        <taxon>Eukaryota</taxon>
        <taxon>Sar</taxon>
        <taxon>Stramenopiles</taxon>
        <taxon>Oomycota</taxon>
        <taxon>Peronosporomycetes</taxon>
        <taxon>Peronosporales</taxon>
        <taxon>Peronosporaceae</taxon>
        <taxon>Phytophthora</taxon>
    </lineage>
</organism>
<feature type="compositionally biased region" description="Polar residues" evidence="1">
    <location>
        <begin position="123"/>
        <end position="138"/>
    </location>
</feature>
<sequence>LRIAWESENNAQLGQRAGGEKTVLAAAVTQILTSMASMQRTLQKLVAIQEVPPRSPATILSCYALTESRSPPRLELWQTATQKKQQFVRVDLKACINIKIIAGGRDIDIHSAPQALWTLAESLDTTPKPTPHSATSTGRAARRQQARCENAGEKSDLITGHPFITCKANGGIIDSCTPDSHQLKQKDLEFVIQSRALPTEYTYRTRHDDTLDSLCYVTKEANGQHNARPAGFGASFETAWVDTCRLPLAGEVELGETAKKLESALLSAMPMARIQK</sequence>
<evidence type="ECO:0000313" key="3">
    <source>
        <dbReference type="Proteomes" id="UP000704712"/>
    </source>
</evidence>
<proteinExistence type="predicted"/>
<dbReference type="Proteomes" id="UP000704712">
    <property type="component" value="Unassembled WGS sequence"/>
</dbReference>
<accession>A0A8S9TYQ8</accession>
<evidence type="ECO:0000313" key="2">
    <source>
        <dbReference type="EMBL" id="KAF4133905.1"/>
    </source>
</evidence>
<comment type="caution">
    <text evidence="2">The sequence shown here is derived from an EMBL/GenBank/DDBJ whole genome shotgun (WGS) entry which is preliminary data.</text>
</comment>
<evidence type="ECO:0000256" key="1">
    <source>
        <dbReference type="SAM" id="MobiDB-lite"/>
    </source>
</evidence>
<dbReference type="AlphaFoldDB" id="A0A8S9TYQ8"/>